<dbReference type="OrthoDB" id="5242213at2"/>
<dbReference type="Pfam" id="PF09335">
    <property type="entry name" value="VTT_dom"/>
    <property type="match status" value="1"/>
</dbReference>
<comment type="subcellular location">
    <subcellularLocation>
        <location evidence="1 7">Cell membrane</location>
        <topology evidence="1 7">Multi-pass membrane protein</topology>
    </subcellularLocation>
</comment>
<keyword evidence="4 7" id="KW-0812">Transmembrane</keyword>
<keyword evidence="3 7" id="KW-1003">Cell membrane</keyword>
<protein>
    <recommendedName>
        <fullName evidence="7">TVP38/TMEM64 family membrane protein</fullName>
    </recommendedName>
</protein>
<feature type="transmembrane region" description="Helical" evidence="7">
    <location>
        <begin position="43"/>
        <end position="62"/>
    </location>
</feature>
<dbReference type="InterPro" id="IPR032816">
    <property type="entry name" value="VTT_dom"/>
</dbReference>
<proteinExistence type="inferred from homology"/>
<evidence type="ECO:0000256" key="6">
    <source>
        <dbReference type="ARBA" id="ARBA00023136"/>
    </source>
</evidence>
<evidence type="ECO:0000256" key="3">
    <source>
        <dbReference type="ARBA" id="ARBA00022475"/>
    </source>
</evidence>
<accession>A0A3M2KYL6</accession>
<feature type="transmembrane region" description="Helical" evidence="7">
    <location>
        <begin position="156"/>
        <end position="177"/>
    </location>
</feature>
<dbReference type="Proteomes" id="UP000279275">
    <property type="component" value="Unassembled WGS sequence"/>
</dbReference>
<dbReference type="EMBL" id="RFFH01000010">
    <property type="protein sequence ID" value="RMI30371.1"/>
    <property type="molecule type" value="Genomic_DNA"/>
</dbReference>
<keyword evidence="5 7" id="KW-1133">Transmembrane helix</keyword>
<evidence type="ECO:0000256" key="2">
    <source>
        <dbReference type="ARBA" id="ARBA00008640"/>
    </source>
</evidence>
<dbReference type="AlphaFoldDB" id="A0A3M2KYL6"/>
<comment type="caution">
    <text evidence="7">Lacks conserved residue(s) required for the propagation of feature annotation.</text>
</comment>
<evidence type="ECO:0000313" key="9">
    <source>
        <dbReference type="EMBL" id="RMI30371.1"/>
    </source>
</evidence>
<keyword evidence="10" id="KW-1185">Reference proteome</keyword>
<evidence type="ECO:0000313" key="10">
    <source>
        <dbReference type="Proteomes" id="UP000279275"/>
    </source>
</evidence>
<organism evidence="9 10">
    <name type="scientific">Nocardia stercoris</name>
    <dbReference type="NCBI Taxonomy" id="2483361"/>
    <lineage>
        <taxon>Bacteria</taxon>
        <taxon>Bacillati</taxon>
        <taxon>Actinomycetota</taxon>
        <taxon>Actinomycetes</taxon>
        <taxon>Mycobacteriales</taxon>
        <taxon>Nocardiaceae</taxon>
        <taxon>Nocardia</taxon>
    </lineage>
</organism>
<feature type="transmembrane region" description="Helical" evidence="7">
    <location>
        <begin position="189"/>
        <end position="206"/>
    </location>
</feature>
<feature type="transmembrane region" description="Helical" evidence="7">
    <location>
        <begin position="74"/>
        <end position="99"/>
    </location>
</feature>
<evidence type="ECO:0000256" key="1">
    <source>
        <dbReference type="ARBA" id="ARBA00004651"/>
    </source>
</evidence>
<comment type="similarity">
    <text evidence="2 7">Belongs to the TVP38/TMEM64 family.</text>
</comment>
<feature type="domain" description="VTT" evidence="8">
    <location>
        <begin position="62"/>
        <end position="179"/>
    </location>
</feature>
<dbReference type="GO" id="GO:0005886">
    <property type="term" value="C:plasma membrane"/>
    <property type="evidence" value="ECO:0007669"/>
    <property type="project" value="UniProtKB-SubCell"/>
</dbReference>
<evidence type="ECO:0000256" key="5">
    <source>
        <dbReference type="ARBA" id="ARBA00022989"/>
    </source>
</evidence>
<sequence>MLSRLRDPRLMALLAVGVVLLAAALLLPHPAPGQIRDWGHSVGPLLPVVFVLVHALVTVAPFPRTLFTLSAGLLFGPLPGVCLAIAATSLSAVLALLLVRALGREAVSGWLTHPAVRSVDRRLAERGWLAVGSLRMIGPVPFSVVNYCAGLSRIRLLPYIIATAVGSLPGTIGTVLLGNALTGRTSPTMLAVTGACMAVGLAGLLLDLRWGRDRFRDPQPETVTV</sequence>
<name>A0A3M2KYL6_9NOCA</name>
<gene>
    <name evidence="9" type="ORF">EBN03_22260</name>
</gene>
<comment type="caution">
    <text evidence="9">The sequence shown here is derived from an EMBL/GenBank/DDBJ whole genome shotgun (WGS) entry which is preliminary data.</text>
</comment>
<evidence type="ECO:0000256" key="7">
    <source>
        <dbReference type="RuleBase" id="RU366058"/>
    </source>
</evidence>
<reference evidence="9 10" key="1">
    <citation type="submission" date="2018-10" db="EMBL/GenBank/DDBJ databases">
        <title>Isolation from cow dung.</title>
        <authorList>
            <person name="Ling L."/>
        </authorList>
    </citation>
    <scope>NUCLEOTIDE SEQUENCE [LARGE SCALE GENOMIC DNA]</scope>
    <source>
        <strain evidence="9 10">NEAU-LL90</strain>
    </source>
</reference>
<dbReference type="PANTHER" id="PTHR12677:SF59">
    <property type="entry name" value="GOLGI APPARATUS MEMBRANE PROTEIN TVP38-RELATED"/>
    <property type="match status" value="1"/>
</dbReference>
<evidence type="ECO:0000256" key="4">
    <source>
        <dbReference type="ARBA" id="ARBA00022692"/>
    </source>
</evidence>
<dbReference type="InterPro" id="IPR015414">
    <property type="entry name" value="TMEM64"/>
</dbReference>
<keyword evidence="6 7" id="KW-0472">Membrane</keyword>
<dbReference type="PANTHER" id="PTHR12677">
    <property type="entry name" value="GOLGI APPARATUS MEMBRANE PROTEIN TVP38-RELATED"/>
    <property type="match status" value="1"/>
</dbReference>
<evidence type="ECO:0000259" key="8">
    <source>
        <dbReference type="Pfam" id="PF09335"/>
    </source>
</evidence>